<dbReference type="EMBL" id="JBHSED010000004">
    <property type="protein sequence ID" value="MFC4302623.1"/>
    <property type="molecule type" value="Genomic_DNA"/>
</dbReference>
<organism evidence="2 3">
    <name type="scientific">Cohnella boryungensis</name>
    <dbReference type="NCBI Taxonomy" id="768479"/>
    <lineage>
        <taxon>Bacteria</taxon>
        <taxon>Bacillati</taxon>
        <taxon>Bacillota</taxon>
        <taxon>Bacilli</taxon>
        <taxon>Bacillales</taxon>
        <taxon>Paenibacillaceae</taxon>
        <taxon>Cohnella</taxon>
    </lineage>
</organism>
<accession>A0ABV8S4Z0</accession>
<reference evidence="3" key="1">
    <citation type="journal article" date="2019" name="Int. J. Syst. Evol. Microbiol.">
        <title>The Global Catalogue of Microorganisms (GCM) 10K type strain sequencing project: providing services to taxonomists for standard genome sequencing and annotation.</title>
        <authorList>
            <consortium name="The Broad Institute Genomics Platform"/>
            <consortium name="The Broad Institute Genome Sequencing Center for Infectious Disease"/>
            <person name="Wu L."/>
            <person name="Ma J."/>
        </authorList>
    </citation>
    <scope>NUCLEOTIDE SEQUENCE [LARGE SCALE GENOMIC DNA]</scope>
    <source>
        <strain evidence="3">CGMCC 4.1641</strain>
    </source>
</reference>
<keyword evidence="1" id="KW-0732">Signal</keyword>
<feature type="signal peptide" evidence="1">
    <location>
        <begin position="1"/>
        <end position="26"/>
    </location>
</feature>
<dbReference type="Gene3D" id="3.40.190.10">
    <property type="entry name" value="Periplasmic binding protein-like II"/>
    <property type="match status" value="2"/>
</dbReference>
<evidence type="ECO:0000313" key="2">
    <source>
        <dbReference type="EMBL" id="MFC4302623.1"/>
    </source>
</evidence>
<dbReference type="Proteomes" id="UP001595755">
    <property type="component" value="Unassembled WGS sequence"/>
</dbReference>
<dbReference type="PANTHER" id="PTHR43649">
    <property type="entry name" value="ARABINOSE-BINDING PROTEIN-RELATED"/>
    <property type="match status" value="1"/>
</dbReference>
<dbReference type="PROSITE" id="PS51257">
    <property type="entry name" value="PROKAR_LIPOPROTEIN"/>
    <property type="match status" value="1"/>
</dbReference>
<dbReference type="InterPro" id="IPR050490">
    <property type="entry name" value="Bact_solute-bd_prot1"/>
</dbReference>
<dbReference type="SUPFAM" id="SSF53850">
    <property type="entry name" value="Periplasmic binding protein-like II"/>
    <property type="match status" value="1"/>
</dbReference>
<dbReference type="RefSeq" id="WP_204604396.1">
    <property type="nucleotide sequence ID" value="NZ_JBHSED010000004.1"/>
</dbReference>
<gene>
    <name evidence="2" type="ORF">ACFO1S_04105</name>
</gene>
<evidence type="ECO:0000256" key="1">
    <source>
        <dbReference type="SAM" id="SignalP"/>
    </source>
</evidence>
<evidence type="ECO:0000313" key="3">
    <source>
        <dbReference type="Proteomes" id="UP001595755"/>
    </source>
</evidence>
<proteinExistence type="predicted"/>
<comment type="caution">
    <text evidence="2">The sequence shown here is derived from an EMBL/GenBank/DDBJ whole genome shotgun (WGS) entry which is preliminary data.</text>
</comment>
<protein>
    <submittedName>
        <fullName evidence="2">ABC transporter substrate-binding protein</fullName>
    </submittedName>
</protein>
<name>A0ABV8S4Z0_9BACL</name>
<dbReference type="InterPro" id="IPR006059">
    <property type="entry name" value="SBP"/>
</dbReference>
<keyword evidence="3" id="KW-1185">Reference proteome</keyword>
<dbReference type="Pfam" id="PF01547">
    <property type="entry name" value="SBP_bac_1"/>
    <property type="match status" value="1"/>
</dbReference>
<dbReference type="PANTHER" id="PTHR43649:SF11">
    <property type="entry name" value="ABC TRANSPORTER SUBSTRATE-BINDING PROTEIN YESO-RELATED"/>
    <property type="match status" value="1"/>
</dbReference>
<feature type="chain" id="PRO_5046516897" evidence="1">
    <location>
        <begin position="27"/>
        <end position="438"/>
    </location>
</feature>
<sequence length="438" mass="48863">MKASWRVTISLLSLISALLLVGTACSKQEAAVSQDEAEVTQKVLKVAWWGNDGRRERTLEVIRMFEQQYPHIKIEPTDAPNSDYWTQLAMNAADQNMPDVYQMDYKFIDEYAKRRLLLPLDELAASGKLDISNLDESSLASGQIDNRLYGIVTGINAPSMVYNPEIFAQTGVALPAEGYTYEDFVRTARELKQKIGNPEFIPLGSGALDFSYYLRQRGASFYSVDGQSLGYDDNQILSDFFKLEKRLIDEGLMASPDSLKTRSSDKDSLLVNKLAAFQTMASNNVVSSSKLMNQPLRLIPLPAFKGGKEGNYVKPSMYFTISAYTKVADEAALFVDFFFNNLEANGVLMGERGVPASAKVREHLLGAMEENDKEQYKYMEYVEKHASPIDPPVPLTSTSVNTLFTKVRNQMLSGQITPDEAAQQFRDGAEEIFAEALS</sequence>